<accession>A0A9N9GF29</accession>
<name>A0A9N9GF29_9GLOM</name>
<organism evidence="2 3">
    <name type="scientific">Ambispora leptoticha</name>
    <dbReference type="NCBI Taxonomy" id="144679"/>
    <lineage>
        <taxon>Eukaryota</taxon>
        <taxon>Fungi</taxon>
        <taxon>Fungi incertae sedis</taxon>
        <taxon>Mucoromycota</taxon>
        <taxon>Glomeromycotina</taxon>
        <taxon>Glomeromycetes</taxon>
        <taxon>Archaeosporales</taxon>
        <taxon>Ambisporaceae</taxon>
        <taxon>Ambispora</taxon>
    </lineage>
</organism>
<proteinExistence type="predicted"/>
<gene>
    <name evidence="2" type="ORF">ALEPTO_LOCUS8232</name>
</gene>
<protein>
    <submittedName>
        <fullName evidence="2">13817_t:CDS:1</fullName>
    </submittedName>
</protein>
<dbReference type="AlphaFoldDB" id="A0A9N9GF29"/>
<feature type="compositionally biased region" description="Polar residues" evidence="1">
    <location>
        <begin position="110"/>
        <end position="124"/>
    </location>
</feature>
<feature type="region of interest" description="Disordered" evidence="1">
    <location>
        <begin position="102"/>
        <end position="132"/>
    </location>
</feature>
<feature type="compositionally biased region" description="Low complexity" evidence="1">
    <location>
        <begin position="19"/>
        <end position="48"/>
    </location>
</feature>
<feature type="compositionally biased region" description="Acidic residues" evidence="1">
    <location>
        <begin position="1"/>
        <end position="12"/>
    </location>
</feature>
<evidence type="ECO:0000256" key="1">
    <source>
        <dbReference type="SAM" id="MobiDB-lite"/>
    </source>
</evidence>
<evidence type="ECO:0000313" key="2">
    <source>
        <dbReference type="EMBL" id="CAG8603095.1"/>
    </source>
</evidence>
<sequence>MEEVAQNEEETTGSDPVATPEETSSSNESLSSSPNESLFSSPKESLSSNMELDPLTTITNTNLEVNKTTANLNNEIEESNINSMEQDETPFTTVVARKYKGKSFKKNNQHKTQLYGTPGSSKQNFLGPKNYH</sequence>
<reference evidence="2" key="1">
    <citation type="submission" date="2021-06" db="EMBL/GenBank/DDBJ databases">
        <authorList>
            <person name="Kallberg Y."/>
            <person name="Tangrot J."/>
            <person name="Rosling A."/>
        </authorList>
    </citation>
    <scope>NUCLEOTIDE SEQUENCE</scope>
    <source>
        <strain evidence="2">FL130A</strain>
    </source>
</reference>
<dbReference type="EMBL" id="CAJVPS010004390">
    <property type="protein sequence ID" value="CAG8603095.1"/>
    <property type="molecule type" value="Genomic_DNA"/>
</dbReference>
<keyword evidence="3" id="KW-1185">Reference proteome</keyword>
<dbReference type="Proteomes" id="UP000789508">
    <property type="component" value="Unassembled WGS sequence"/>
</dbReference>
<comment type="caution">
    <text evidence="2">The sequence shown here is derived from an EMBL/GenBank/DDBJ whole genome shotgun (WGS) entry which is preliminary data.</text>
</comment>
<feature type="region of interest" description="Disordered" evidence="1">
    <location>
        <begin position="1"/>
        <end position="54"/>
    </location>
</feature>
<evidence type="ECO:0000313" key="3">
    <source>
        <dbReference type="Proteomes" id="UP000789508"/>
    </source>
</evidence>